<sequence>MCSPFFWCCCLGPLVTLIATLATLAALYWPKPITDVAICYVNGCGHVGTENTLEAPQDLTSCARTLEYTAWTTGSAPLYMRLRMNNPNRLTVNAESWDVALAEHDTAQFKEIPTVLAVGRKNAETYDAVFDDEARRVVTCVGEPFEMKKGDVDVNIGCDMHTSSPATSTMLSTYANGTPNTAIARVQVKLNVFGKSLAPVVVVMTVPMLPPTSDLTMEGTAKMAMEAVLEEINRDAEATMEALEAQGEDLAALEAEATDKLAIGDSDDLTTCPGTSDVGQLASSPTVWVCGLAPVLPSMPGEQMGMAVELEILNPTSFRVEMETLVVDVAVAGGGPVVFSGTMSNFELASEGVTESQVVARVTEGGVTVAAGLFAGEEMSSSFEVHVTARLRVLGLELNLNLPPTPLPMGGDAASGSGVFAALALARGDCICVGGCTTPAAIAHEVAKRAGIDDGNSEEESNLLTSLMGLFSG</sequence>
<proteinExistence type="predicted"/>
<protein>
    <recommendedName>
        <fullName evidence="5">Late embryogenesis abundant protein LEA-2 subgroup domain-containing protein</fullName>
    </recommendedName>
</protein>
<feature type="chain" id="PRO_5032740912" description="Late embryogenesis abundant protein LEA-2 subgroup domain-containing protein" evidence="2">
    <location>
        <begin position="26"/>
        <end position="473"/>
    </location>
</feature>
<dbReference type="AlphaFoldDB" id="A0A830H515"/>
<accession>A0A830H515</accession>
<evidence type="ECO:0000313" key="3">
    <source>
        <dbReference type="EMBL" id="GHP02256.1"/>
    </source>
</evidence>
<keyword evidence="2" id="KW-0732">Signal</keyword>
<organism evidence="3 4">
    <name type="scientific">Pycnococcus provasolii</name>
    <dbReference type="NCBI Taxonomy" id="41880"/>
    <lineage>
        <taxon>Eukaryota</taxon>
        <taxon>Viridiplantae</taxon>
        <taxon>Chlorophyta</taxon>
        <taxon>Pseudoscourfieldiophyceae</taxon>
        <taxon>Pseudoscourfieldiales</taxon>
        <taxon>Pycnococcaceae</taxon>
        <taxon>Pycnococcus</taxon>
    </lineage>
</organism>
<feature type="signal peptide" evidence="2">
    <location>
        <begin position="1"/>
        <end position="25"/>
    </location>
</feature>
<keyword evidence="4" id="KW-1185">Reference proteome</keyword>
<keyword evidence="1" id="KW-0175">Coiled coil</keyword>
<feature type="coiled-coil region" evidence="1">
    <location>
        <begin position="226"/>
        <end position="256"/>
    </location>
</feature>
<dbReference type="EMBL" id="BNJQ01000003">
    <property type="protein sequence ID" value="GHP02256.1"/>
    <property type="molecule type" value="Genomic_DNA"/>
</dbReference>
<reference evidence="3" key="1">
    <citation type="submission" date="2020-10" db="EMBL/GenBank/DDBJ databases">
        <title>Unveiling of a novel bifunctional photoreceptor, Dualchrome1, isolated from a cosmopolitan green alga.</title>
        <authorList>
            <person name="Suzuki S."/>
            <person name="Kawachi M."/>
        </authorList>
    </citation>
    <scope>NUCLEOTIDE SEQUENCE</scope>
    <source>
        <strain evidence="3">NIES 2893</strain>
    </source>
</reference>
<name>A0A830H515_9CHLO</name>
<comment type="caution">
    <text evidence="3">The sequence shown here is derived from an EMBL/GenBank/DDBJ whole genome shotgun (WGS) entry which is preliminary data.</text>
</comment>
<evidence type="ECO:0000256" key="1">
    <source>
        <dbReference type="SAM" id="Coils"/>
    </source>
</evidence>
<evidence type="ECO:0008006" key="5">
    <source>
        <dbReference type="Google" id="ProtNLM"/>
    </source>
</evidence>
<evidence type="ECO:0000256" key="2">
    <source>
        <dbReference type="SAM" id="SignalP"/>
    </source>
</evidence>
<gene>
    <name evidence="3" type="ORF">PPROV_000101300</name>
</gene>
<dbReference type="Proteomes" id="UP000660262">
    <property type="component" value="Unassembled WGS sequence"/>
</dbReference>
<evidence type="ECO:0000313" key="4">
    <source>
        <dbReference type="Proteomes" id="UP000660262"/>
    </source>
</evidence>